<sequence length="138" mass="15227">MSDELEINEVLAFKVKDEDLTFLNTMVNRFDFSLGITLIVKGSVISGQLIAGKKYYELTAEKLKAVGSAGEALSQYFEQKGTTGYTSTDPDFAYPNNFLHLKNVFIRQDNGQMGALNNALLRVKIEEIDGHILGSASN</sequence>
<evidence type="ECO:0000313" key="1">
    <source>
        <dbReference type="EMBL" id="KPR53922.1"/>
    </source>
</evidence>
<reference evidence="2" key="1">
    <citation type="submission" date="2015-09" db="EMBL/GenBank/DDBJ databases">
        <title>Prevalence of NDMs in South Africa.</title>
        <authorList>
            <person name="Osei Sekyere J."/>
            <person name="Govinden U."/>
            <person name="Essack S."/>
            <person name="Haldorsen B."/>
            <person name="Samuelsen O."/>
            <person name="Aasnaes B."/>
            <person name="Sundsfjord A."/>
        </authorList>
    </citation>
    <scope>NUCLEOTIDE SEQUENCE [LARGE SCALE GENOMIC DNA]</scope>
    <source>
        <strain evidence="2">ST62:944112508</strain>
    </source>
</reference>
<dbReference type="EMBL" id="LJEB01000087">
    <property type="protein sequence ID" value="KPR53922.1"/>
    <property type="molecule type" value="Genomic_DNA"/>
</dbReference>
<evidence type="ECO:0000313" key="2">
    <source>
        <dbReference type="Proteomes" id="UP000050520"/>
    </source>
</evidence>
<name>A0AA40NHZ3_CITFR</name>
<organism evidence="1 2">
    <name type="scientific">Citrobacter freundii</name>
    <dbReference type="NCBI Taxonomy" id="546"/>
    <lineage>
        <taxon>Bacteria</taxon>
        <taxon>Pseudomonadati</taxon>
        <taxon>Pseudomonadota</taxon>
        <taxon>Gammaproteobacteria</taxon>
        <taxon>Enterobacterales</taxon>
        <taxon>Enterobacteriaceae</taxon>
        <taxon>Citrobacter</taxon>
        <taxon>Citrobacter freundii complex</taxon>
    </lineage>
</organism>
<dbReference type="RefSeq" id="WP_057064355.1">
    <property type="nucleotide sequence ID" value="NZ_LJEB01000087.1"/>
</dbReference>
<proteinExistence type="predicted"/>
<gene>
    <name evidence="1" type="ORF">AN672_18615</name>
</gene>
<reference evidence="1 2" key="2">
    <citation type="journal article" date="2017" name="PLoS ONE">
        <title>Genomic and phenotypic characterisation of fluoroquinolone resistance mechanisms in Enterobacteriaceae in Durban, South Africa.</title>
        <authorList>
            <person name="Osei Sekyere J."/>
            <person name="Amoako D.G."/>
        </authorList>
    </citation>
    <scope>NUCLEOTIDE SEQUENCE [LARGE SCALE GENOMIC DNA]</scope>
    <source>
        <strain evidence="1 2">ST62:944112508</strain>
    </source>
</reference>
<dbReference type="Proteomes" id="UP000050520">
    <property type="component" value="Unassembled WGS sequence"/>
</dbReference>
<protein>
    <submittedName>
        <fullName evidence="1">Gas vesicle protein</fullName>
    </submittedName>
</protein>
<dbReference type="AlphaFoldDB" id="A0AA40NHZ3"/>
<comment type="caution">
    <text evidence="1">The sequence shown here is derived from an EMBL/GenBank/DDBJ whole genome shotgun (WGS) entry which is preliminary data.</text>
</comment>
<accession>A0AA40NHZ3</accession>